<evidence type="ECO:0000313" key="2">
    <source>
        <dbReference type="Proteomes" id="UP000775213"/>
    </source>
</evidence>
<gene>
    <name evidence="1" type="ORF">IEQ34_011618</name>
</gene>
<proteinExistence type="predicted"/>
<keyword evidence="2" id="KW-1185">Reference proteome</keyword>
<dbReference type="AlphaFoldDB" id="A0AAV7GAH6"/>
<sequence>MPPQKSGISRPIKGRLMLISMPGIALAVSGPFKGQLMVAFTHVLVDNKPLHVLVAIAKVLMVSLADRFNFVSKFLVCIWLEVAWLLNS</sequence>
<organism evidence="1 2">
    <name type="scientific">Dendrobium chrysotoxum</name>
    <name type="common">Orchid</name>
    <dbReference type="NCBI Taxonomy" id="161865"/>
    <lineage>
        <taxon>Eukaryota</taxon>
        <taxon>Viridiplantae</taxon>
        <taxon>Streptophyta</taxon>
        <taxon>Embryophyta</taxon>
        <taxon>Tracheophyta</taxon>
        <taxon>Spermatophyta</taxon>
        <taxon>Magnoliopsida</taxon>
        <taxon>Liliopsida</taxon>
        <taxon>Asparagales</taxon>
        <taxon>Orchidaceae</taxon>
        <taxon>Epidendroideae</taxon>
        <taxon>Malaxideae</taxon>
        <taxon>Dendrobiinae</taxon>
        <taxon>Dendrobium</taxon>
    </lineage>
</organism>
<reference evidence="1 2" key="1">
    <citation type="journal article" date="2021" name="Hortic Res">
        <title>Chromosome-scale assembly of the Dendrobium chrysotoxum genome enhances the understanding of orchid evolution.</title>
        <authorList>
            <person name="Zhang Y."/>
            <person name="Zhang G.Q."/>
            <person name="Zhang D."/>
            <person name="Liu X.D."/>
            <person name="Xu X.Y."/>
            <person name="Sun W.H."/>
            <person name="Yu X."/>
            <person name="Zhu X."/>
            <person name="Wang Z.W."/>
            <person name="Zhao X."/>
            <person name="Zhong W.Y."/>
            <person name="Chen H."/>
            <person name="Yin W.L."/>
            <person name="Huang T."/>
            <person name="Niu S.C."/>
            <person name="Liu Z.J."/>
        </authorList>
    </citation>
    <scope>NUCLEOTIDE SEQUENCE [LARGE SCALE GENOMIC DNA]</scope>
    <source>
        <strain evidence="1">Lindl</strain>
    </source>
</reference>
<protein>
    <submittedName>
        <fullName evidence="1">Uncharacterized protein</fullName>
    </submittedName>
</protein>
<dbReference type="Proteomes" id="UP000775213">
    <property type="component" value="Unassembled WGS sequence"/>
</dbReference>
<name>A0AAV7GAH6_DENCH</name>
<evidence type="ECO:0000313" key="1">
    <source>
        <dbReference type="EMBL" id="KAH0458804.1"/>
    </source>
</evidence>
<dbReference type="EMBL" id="JAGFBR010000011">
    <property type="protein sequence ID" value="KAH0458804.1"/>
    <property type="molecule type" value="Genomic_DNA"/>
</dbReference>
<accession>A0AAV7GAH6</accession>
<comment type="caution">
    <text evidence="1">The sequence shown here is derived from an EMBL/GenBank/DDBJ whole genome shotgun (WGS) entry which is preliminary data.</text>
</comment>